<dbReference type="STRING" id="1798542.A3F54_02850"/>
<evidence type="ECO:0000256" key="1">
    <source>
        <dbReference type="SAM" id="MobiDB-lite"/>
    </source>
</evidence>
<organism evidence="2 3">
    <name type="scientific">Candidatus Kerfeldbacteria bacterium RIFCSPHIGHO2_12_FULL_48_17</name>
    <dbReference type="NCBI Taxonomy" id="1798542"/>
    <lineage>
        <taxon>Bacteria</taxon>
        <taxon>Candidatus Kerfeldiibacteriota</taxon>
    </lineage>
</organism>
<feature type="compositionally biased region" description="Basic and acidic residues" evidence="1">
    <location>
        <begin position="1"/>
        <end position="18"/>
    </location>
</feature>
<feature type="region of interest" description="Disordered" evidence="1">
    <location>
        <begin position="1"/>
        <end position="30"/>
    </location>
</feature>
<dbReference type="AlphaFoldDB" id="A0A1G2B2S1"/>
<comment type="caution">
    <text evidence="2">The sequence shown here is derived from an EMBL/GenBank/DDBJ whole genome shotgun (WGS) entry which is preliminary data.</text>
</comment>
<protein>
    <recommendedName>
        <fullName evidence="4">Aminoglycoside phosphotransferase domain-containing protein</fullName>
    </recommendedName>
</protein>
<gene>
    <name evidence="2" type="ORF">A3F54_02850</name>
</gene>
<dbReference type="SUPFAM" id="SSF56112">
    <property type="entry name" value="Protein kinase-like (PK-like)"/>
    <property type="match status" value="1"/>
</dbReference>
<evidence type="ECO:0008006" key="4">
    <source>
        <dbReference type="Google" id="ProtNLM"/>
    </source>
</evidence>
<sequence length="442" mass="51071">MKPEQEKNIPKPEIEKPVETPQQVESAAQEAIQSLEERAQSIQVLAREKVANSDDEAIIRPLDEQIEKATDESARNIEQAAAEVLRERWIEQAQEAIKKHGYTIDLETEPYKSFQAEKFERFYIQKCFDAQGRPVVVKVGAPNSNADKHIQRESKLYDLLGDRTQAAKSAGQELRVRFPEKLDFFEEDEQQALVVTYESNDDEAKQKLSPEKKIDIITTIIEDMRKLSVPPEEVAKPYYERSMPIMKAYEYKAQMGEALDILREKNILSHDSVQRLHEKIGDSEKLIDSFPLFFDHGDIHGENIFYTPASETQPENITLIDVESIRLTNEFAPLAQAVNREALMTHYKQNTEAINDENKLIPLLKKQFEFTDHDGKLTEKVEEKFINSHERDEDAKKVYAVMRIHEILQTMKALAEKENSFTKRIINIHKDMLEEQMTVLGL</sequence>
<reference evidence="2 3" key="1">
    <citation type="journal article" date="2016" name="Nat. Commun.">
        <title>Thousands of microbial genomes shed light on interconnected biogeochemical processes in an aquifer system.</title>
        <authorList>
            <person name="Anantharaman K."/>
            <person name="Brown C.T."/>
            <person name="Hug L.A."/>
            <person name="Sharon I."/>
            <person name="Castelle C.J."/>
            <person name="Probst A.J."/>
            <person name="Thomas B.C."/>
            <person name="Singh A."/>
            <person name="Wilkins M.J."/>
            <person name="Karaoz U."/>
            <person name="Brodie E.L."/>
            <person name="Williams K.H."/>
            <person name="Hubbard S.S."/>
            <person name="Banfield J.F."/>
        </authorList>
    </citation>
    <scope>NUCLEOTIDE SEQUENCE [LARGE SCALE GENOMIC DNA]</scope>
</reference>
<evidence type="ECO:0000313" key="2">
    <source>
        <dbReference type="EMBL" id="OGY83275.1"/>
    </source>
</evidence>
<proteinExistence type="predicted"/>
<dbReference type="EMBL" id="MHKD01000021">
    <property type="protein sequence ID" value="OGY83275.1"/>
    <property type="molecule type" value="Genomic_DNA"/>
</dbReference>
<dbReference type="InterPro" id="IPR011009">
    <property type="entry name" value="Kinase-like_dom_sf"/>
</dbReference>
<name>A0A1G2B2S1_9BACT</name>
<evidence type="ECO:0000313" key="3">
    <source>
        <dbReference type="Proteomes" id="UP000176952"/>
    </source>
</evidence>
<dbReference type="Proteomes" id="UP000176952">
    <property type="component" value="Unassembled WGS sequence"/>
</dbReference>
<accession>A0A1G2B2S1</accession>